<evidence type="ECO:0000313" key="3">
    <source>
        <dbReference type="Proteomes" id="UP000015267"/>
    </source>
</evidence>
<dbReference type="InterPro" id="IPR029062">
    <property type="entry name" value="Class_I_gatase-like"/>
</dbReference>
<evidence type="ECO:0000313" key="2">
    <source>
        <dbReference type="EMBL" id="EPW15457.1"/>
    </source>
</evidence>
<dbReference type="Gene3D" id="3.40.50.880">
    <property type="match status" value="1"/>
</dbReference>
<dbReference type="CDD" id="cd03140">
    <property type="entry name" value="GATase1_PfpI_3"/>
    <property type="match status" value="1"/>
</dbReference>
<sequence length="196" mass="22442">MKTAHILLLDNYADWEVAYISSTINMNEEWTVKTISTQKEVKSLGGMTTRIDYLLDEVPSQCDLLILIGGKTWDNDYPDIIKLLNFALKHNITIGAICGAVDFMARNGFLTNFKHTGNDLNLWNNFELYSNKNDFKFEQAVKDKNLITANGTAPIEFEQLILESINYADTTDIKKTIFLQRNGFYNYLQKYGNPFA</sequence>
<evidence type="ECO:0000259" key="1">
    <source>
        <dbReference type="Pfam" id="PF01965"/>
    </source>
</evidence>
<reference evidence="2 3" key="1">
    <citation type="submission" date="2012-10" db="EMBL/GenBank/DDBJ databases">
        <authorList>
            <person name="Zadoks R.N."/>
            <person name="Moroni P."/>
            <person name="Richards V.P."/>
            <person name="Durkin S.A.S."/>
            <person name="Kim M."/>
            <person name="Pavinski Bitar P.D."/>
            <person name="Stanhope M.J."/>
            <person name="Town C.D."/>
            <person name="Venter J.C."/>
        </authorList>
    </citation>
    <scope>NUCLEOTIDE SEQUENCE [LARGE SCALE GENOMIC DNA]</scope>
    <source>
        <strain evidence="2 3">CCUG 29376</strain>
    </source>
</reference>
<dbReference type="InterPro" id="IPR002818">
    <property type="entry name" value="DJ-1/PfpI"/>
</dbReference>
<dbReference type="Pfam" id="PF01965">
    <property type="entry name" value="DJ-1_PfpI"/>
    <property type="match status" value="1"/>
</dbReference>
<keyword evidence="2" id="KW-0315">Glutamine amidotransferase</keyword>
<feature type="domain" description="DJ-1/PfpI" evidence="1">
    <location>
        <begin position="3"/>
        <end position="163"/>
    </location>
</feature>
<comment type="caution">
    <text evidence="2">The sequence shown here is derived from an EMBL/GenBank/DDBJ whole genome shotgun (WGS) entry which is preliminary data.</text>
</comment>
<proteinExistence type="predicted"/>
<gene>
    <name evidence="2" type="ORF">SAG0055_03075</name>
</gene>
<protein>
    <submittedName>
        <fullName evidence="2">Glutamine amidotransferase</fullName>
    </submittedName>
</protein>
<organism evidence="2 3">
    <name type="scientific">Streptococcus agalactiae CCUG 29376</name>
    <dbReference type="NCBI Taxonomy" id="1105255"/>
    <lineage>
        <taxon>Bacteria</taxon>
        <taxon>Bacillati</taxon>
        <taxon>Bacillota</taxon>
        <taxon>Bacilli</taxon>
        <taxon>Lactobacillales</taxon>
        <taxon>Streptococcaceae</taxon>
        <taxon>Streptococcus</taxon>
    </lineage>
</organism>
<dbReference type="AlphaFoldDB" id="A0AAV3JI38"/>
<accession>A0AAV3JI38</accession>
<dbReference type="RefSeq" id="WP_000844742.1">
    <property type="nucleotide sequence ID" value="NZ_ANDB01000022.1"/>
</dbReference>
<dbReference type="SUPFAM" id="SSF52317">
    <property type="entry name" value="Class I glutamine amidotransferase-like"/>
    <property type="match status" value="1"/>
</dbReference>
<name>A0AAV3JI38_STRAG</name>
<dbReference type="EMBL" id="ANDB01000022">
    <property type="protein sequence ID" value="EPW15457.1"/>
    <property type="molecule type" value="Genomic_DNA"/>
</dbReference>
<dbReference type="Proteomes" id="UP000015267">
    <property type="component" value="Unassembled WGS sequence"/>
</dbReference>